<comment type="caution">
    <text evidence="3">The sequence shown here is derived from an EMBL/GenBank/DDBJ whole genome shotgun (WGS) entry which is preliminary data.</text>
</comment>
<evidence type="ECO:0000313" key="5">
    <source>
        <dbReference type="Proteomes" id="UP000663832"/>
    </source>
</evidence>
<evidence type="ECO:0000313" key="4">
    <source>
        <dbReference type="EMBL" id="CAF1056280.1"/>
    </source>
</evidence>
<dbReference type="Proteomes" id="UP000663832">
    <property type="component" value="Unassembled WGS sequence"/>
</dbReference>
<evidence type="ECO:0000256" key="2">
    <source>
        <dbReference type="ARBA" id="ARBA00022737"/>
    </source>
</evidence>
<keyword evidence="5" id="KW-1185">Reference proteome</keyword>
<dbReference type="EMBL" id="CAJNOM010000104">
    <property type="protein sequence ID" value="CAF1056280.1"/>
    <property type="molecule type" value="Genomic_DNA"/>
</dbReference>
<keyword evidence="1" id="KW-0880">Kelch repeat</keyword>
<organism evidence="3 6">
    <name type="scientific">Adineta steineri</name>
    <dbReference type="NCBI Taxonomy" id="433720"/>
    <lineage>
        <taxon>Eukaryota</taxon>
        <taxon>Metazoa</taxon>
        <taxon>Spiralia</taxon>
        <taxon>Gnathifera</taxon>
        <taxon>Rotifera</taxon>
        <taxon>Eurotatoria</taxon>
        <taxon>Bdelloidea</taxon>
        <taxon>Adinetida</taxon>
        <taxon>Adinetidae</taxon>
        <taxon>Adineta</taxon>
    </lineage>
</organism>
<dbReference type="AlphaFoldDB" id="A0A814AEU3"/>
<evidence type="ECO:0000256" key="1">
    <source>
        <dbReference type="ARBA" id="ARBA00022441"/>
    </source>
</evidence>
<dbReference type="EMBL" id="CAJNOI010000040">
    <property type="protein sequence ID" value="CAF0914097.1"/>
    <property type="molecule type" value="Genomic_DNA"/>
</dbReference>
<evidence type="ECO:0000313" key="3">
    <source>
        <dbReference type="EMBL" id="CAF0914097.1"/>
    </source>
</evidence>
<name>A0A814AEU3_9BILA</name>
<dbReference type="Gene3D" id="2.120.10.80">
    <property type="entry name" value="Kelch-type beta propeller"/>
    <property type="match status" value="1"/>
</dbReference>
<gene>
    <name evidence="3" type="ORF">BJG266_LOCUS11165</name>
    <name evidence="4" type="ORF">QVE165_LOCUS17901</name>
</gene>
<accession>A0A814AEU3</accession>
<dbReference type="OrthoDB" id="9989340at2759"/>
<dbReference type="SUPFAM" id="SSF117281">
    <property type="entry name" value="Kelch motif"/>
    <property type="match status" value="1"/>
</dbReference>
<dbReference type="Proteomes" id="UP000663877">
    <property type="component" value="Unassembled WGS sequence"/>
</dbReference>
<dbReference type="PANTHER" id="PTHR45632:SF3">
    <property type="entry name" value="KELCH-LIKE PROTEIN 32"/>
    <property type="match status" value="1"/>
</dbReference>
<sequence>MNYSCAIDPNRLLKYPRERIISVQEQQKTREEVLPEYNLNSLRRGFGQLNDIQYETVKLGKPSLVIHSSTLEKNENDIVTFTNYVLNELAKTELRKRFAIVHTEKYIYIVGGYIYDPQIPVRRKALHDYKYDIQTSKLIPIQALPNAAICFGLCCDENYIYAIGGNTLDNKVLTDCYGLMLKNSNETWIKLPDLPAPTSGPGVGVHNNILHCIGGYDILGNKSIAHGEYLTLRYPQDKQWRYVSQIDTVRALPLVFIIPGNSINEQNVYVAGGFNVNSHTHKTYIVPDLQVFNQITQRWQRVTAIPDLELSHALSFNNDKLHISEIIELPNELPMTNILRSFDLQKLIWTNGKDNNDNKRIKIPEKPLQSSSNLSSDVKKIPNILAKTKISTLKFATFFKSIL</sequence>
<reference evidence="3" key="1">
    <citation type="submission" date="2021-02" db="EMBL/GenBank/DDBJ databases">
        <authorList>
            <person name="Nowell W R."/>
        </authorList>
    </citation>
    <scope>NUCLEOTIDE SEQUENCE</scope>
</reference>
<evidence type="ECO:0000313" key="6">
    <source>
        <dbReference type="Proteomes" id="UP000663877"/>
    </source>
</evidence>
<keyword evidence="2" id="KW-0677">Repeat</keyword>
<evidence type="ECO:0008006" key="7">
    <source>
        <dbReference type="Google" id="ProtNLM"/>
    </source>
</evidence>
<proteinExistence type="predicted"/>
<dbReference type="PANTHER" id="PTHR45632">
    <property type="entry name" value="LD33804P"/>
    <property type="match status" value="1"/>
</dbReference>
<protein>
    <recommendedName>
        <fullName evidence="7">Kelch motif family protein</fullName>
    </recommendedName>
</protein>
<dbReference type="InterPro" id="IPR015915">
    <property type="entry name" value="Kelch-typ_b-propeller"/>
</dbReference>